<dbReference type="Pfam" id="PF00578">
    <property type="entry name" value="AhpC-TSA"/>
    <property type="match status" value="1"/>
</dbReference>
<reference evidence="7" key="1">
    <citation type="journal article" date="2019" name="Int. J. Syst. Evol. Microbiol.">
        <title>The Global Catalogue of Microorganisms (GCM) 10K type strain sequencing project: providing services to taxonomists for standard genome sequencing and annotation.</title>
        <authorList>
            <consortium name="The Broad Institute Genomics Platform"/>
            <consortium name="The Broad Institute Genome Sequencing Center for Infectious Disease"/>
            <person name="Wu L."/>
            <person name="Ma J."/>
        </authorList>
    </citation>
    <scope>NUCLEOTIDE SEQUENCE [LARGE SCALE GENOMIC DNA]</scope>
    <source>
        <strain evidence="7">JCM 16034</strain>
    </source>
</reference>
<keyword evidence="4" id="KW-0676">Redox-active center</keyword>
<name>A0ABP5NHP1_9MICC</name>
<evidence type="ECO:0000256" key="3">
    <source>
        <dbReference type="ARBA" id="ARBA00023002"/>
    </source>
</evidence>
<proteinExistence type="predicted"/>
<keyword evidence="3" id="KW-0560">Oxidoreductase</keyword>
<dbReference type="RefSeq" id="WP_344298329.1">
    <property type="nucleotide sequence ID" value="NZ_BAAAQW010000003.1"/>
</dbReference>
<keyword evidence="2" id="KW-0049">Antioxidant</keyword>
<dbReference type="Proteomes" id="UP001500432">
    <property type="component" value="Unassembled WGS sequence"/>
</dbReference>
<keyword evidence="1" id="KW-0575">Peroxidase</keyword>
<protein>
    <submittedName>
        <fullName evidence="6">Peroxiredoxin</fullName>
    </submittedName>
</protein>
<evidence type="ECO:0000256" key="1">
    <source>
        <dbReference type="ARBA" id="ARBA00022559"/>
    </source>
</evidence>
<dbReference type="PIRSF" id="PIRSF000239">
    <property type="entry name" value="AHPC"/>
    <property type="match status" value="1"/>
</dbReference>
<dbReference type="SUPFAM" id="SSF52833">
    <property type="entry name" value="Thioredoxin-like"/>
    <property type="match status" value="1"/>
</dbReference>
<evidence type="ECO:0000313" key="6">
    <source>
        <dbReference type="EMBL" id="GAA2197622.1"/>
    </source>
</evidence>
<dbReference type="EMBL" id="BAAAQW010000003">
    <property type="protein sequence ID" value="GAA2197622.1"/>
    <property type="molecule type" value="Genomic_DNA"/>
</dbReference>
<dbReference type="Gene3D" id="3.40.30.10">
    <property type="entry name" value="Glutaredoxin"/>
    <property type="match status" value="1"/>
</dbReference>
<accession>A0ABP5NHP1</accession>
<dbReference type="InterPro" id="IPR013766">
    <property type="entry name" value="Thioredoxin_domain"/>
</dbReference>
<dbReference type="CDD" id="cd03018">
    <property type="entry name" value="PRX_AhpE_like"/>
    <property type="match status" value="1"/>
</dbReference>
<evidence type="ECO:0000256" key="4">
    <source>
        <dbReference type="ARBA" id="ARBA00023284"/>
    </source>
</evidence>
<dbReference type="PANTHER" id="PTHR43110">
    <property type="entry name" value="THIOL PEROXIDASE"/>
    <property type="match status" value="1"/>
</dbReference>
<dbReference type="InterPro" id="IPR050455">
    <property type="entry name" value="Tpx_Peroxidase_subfamily"/>
</dbReference>
<gene>
    <name evidence="6" type="ORF">GCM10009849_07160</name>
</gene>
<keyword evidence="7" id="KW-1185">Reference proteome</keyword>
<evidence type="ECO:0000313" key="7">
    <source>
        <dbReference type="Proteomes" id="UP001500432"/>
    </source>
</evidence>
<feature type="domain" description="Thioredoxin" evidence="5">
    <location>
        <begin position="10"/>
        <end position="160"/>
    </location>
</feature>
<dbReference type="InterPro" id="IPR024706">
    <property type="entry name" value="Peroxiredoxin_AhpC-typ"/>
</dbReference>
<sequence>MTALPSLPGPQVGESAPDFELPNQFGEPVHLESLRGRPVVVVFFPFAFSGICTGELGELRDNGEIFAAAGAQVLAVSVDSKFTQRAYAQAEKYDFPLLADFWPHGAVARRFGVFDERDGMALRGTFILDADGVVRYRVVNPRGKARDLDGYRSALAAISG</sequence>
<dbReference type="PANTHER" id="PTHR43110:SF1">
    <property type="entry name" value="THIOL PEROXIDASE"/>
    <property type="match status" value="1"/>
</dbReference>
<organism evidence="6 7">
    <name type="scientific">Sinomonas flava</name>
    <dbReference type="NCBI Taxonomy" id="496857"/>
    <lineage>
        <taxon>Bacteria</taxon>
        <taxon>Bacillati</taxon>
        <taxon>Actinomycetota</taxon>
        <taxon>Actinomycetes</taxon>
        <taxon>Micrococcales</taxon>
        <taxon>Micrococcaceae</taxon>
        <taxon>Sinomonas</taxon>
    </lineage>
</organism>
<evidence type="ECO:0000256" key="2">
    <source>
        <dbReference type="ARBA" id="ARBA00022862"/>
    </source>
</evidence>
<evidence type="ECO:0000259" key="5">
    <source>
        <dbReference type="PROSITE" id="PS51352"/>
    </source>
</evidence>
<dbReference type="InterPro" id="IPR000866">
    <property type="entry name" value="AhpC/TSA"/>
</dbReference>
<dbReference type="PROSITE" id="PS51352">
    <property type="entry name" value="THIOREDOXIN_2"/>
    <property type="match status" value="1"/>
</dbReference>
<comment type="caution">
    <text evidence="6">The sequence shown here is derived from an EMBL/GenBank/DDBJ whole genome shotgun (WGS) entry which is preliminary data.</text>
</comment>
<dbReference type="InterPro" id="IPR036249">
    <property type="entry name" value="Thioredoxin-like_sf"/>
</dbReference>